<feature type="compositionally biased region" description="Low complexity" evidence="2">
    <location>
        <begin position="383"/>
        <end position="396"/>
    </location>
</feature>
<dbReference type="GeneID" id="20648631"/>
<dbReference type="KEGG" id="psoj:PHYSODRAFT_344405"/>
<evidence type="ECO:0000256" key="2">
    <source>
        <dbReference type="SAM" id="MobiDB-lite"/>
    </source>
</evidence>
<feature type="region of interest" description="Disordered" evidence="2">
    <location>
        <begin position="245"/>
        <end position="269"/>
    </location>
</feature>
<keyword evidence="1" id="KW-0175">Coiled coil</keyword>
<feature type="region of interest" description="Disordered" evidence="2">
    <location>
        <begin position="111"/>
        <end position="159"/>
    </location>
</feature>
<evidence type="ECO:0000313" key="3">
    <source>
        <dbReference type="EMBL" id="EGZ23235.1"/>
    </source>
</evidence>
<feature type="coiled-coil region" evidence="1">
    <location>
        <begin position="497"/>
        <end position="558"/>
    </location>
</feature>
<dbReference type="RefSeq" id="XP_009518523.1">
    <property type="nucleotide sequence ID" value="XM_009520228.1"/>
</dbReference>
<evidence type="ECO:0000256" key="1">
    <source>
        <dbReference type="SAM" id="Coils"/>
    </source>
</evidence>
<feature type="region of interest" description="Disordered" evidence="2">
    <location>
        <begin position="383"/>
        <end position="416"/>
    </location>
</feature>
<dbReference type="EMBL" id="JH159152">
    <property type="protein sequence ID" value="EGZ23235.1"/>
    <property type="molecule type" value="Genomic_DNA"/>
</dbReference>
<name>G4YY84_PHYSP</name>
<organism evidence="3 4">
    <name type="scientific">Phytophthora sojae (strain P6497)</name>
    <name type="common">Soybean stem and root rot agent</name>
    <name type="synonym">Phytophthora megasperma f. sp. glycines</name>
    <dbReference type="NCBI Taxonomy" id="1094619"/>
    <lineage>
        <taxon>Eukaryota</taxon>
        <taxon>Sar</taxon>
        <taxon>Stramenopiles</taxon>
        <taxon>Oomycota</taxon>
        <taxon>Peronosporomycetes</taxon>
        <taxon>Peronosporales</taxon>
        <taxon>Peronosporaceae</taxon>
        <taxon>Phytophthora</taxon>
    </lineage>
</organism>
<gene>
    <name evidence="3" type="ORF">PHYSODRAFT_344405</name>
</gene>
<dbReference type="OMA" id="WNRPERE"/>
<feature type="region of interest" description="Disordered" evidence="2">
    <location>
        <begin position="49"/>
        <end position="95"/>
    </location>
</feature>
<accession>G4YY84</accession>
<dbReference type="STRING" id="1094619.G4YY84"/>
<protein>
    <submittedName>
        <fullName evidence="3">Uncharacterized protein</fullName>
    </submittedName>
</protein>
<dbReference type="SMR" id="G4YY84"/>
<keyword evidence="4" id="KW-1185">Reference proteome</keyword>
<dbReference type="AlphaFoldDB" id="G4YY84"/>
<reference evidence="3 4" key="1">
    <citation type="journal article" date="2006" name="Science">
        <title>Phytophthora genome sequences uncover evolutionary origins and mechanisms of pathogenesis.</title>
        <authorList>
            <person name="Tyler B.M."/>
            <person name="Tripathy S."/>
            <person name="Zhang X."/>
            <person name="Dehal P."/>
            <person name="Jiang R.H."/>
            <person name="Aerts A."/>
            <person name="Arredondo F.D."/>
            <person name="Baxter L."/>
            <person name="Bensasson D."/>
            <person name="Beynon J.L."/>
            <person name="Chapman J."/>
            <person name="Damasceno C.M."/>
            <person name="Dorrance A.E."/>
            <person name="Dou D."/>
            <person name="Dickerman A.W."/>
            <person name="Dubchak I.L."/>
            <person name="Garbelotto M."/>
            <person name="Gijzen M."/>
            <person name="Gordon S.G."/>
            <person name="Govers F."/>
            <person name="Grunwald N.J."/>
            <person name="Huang W."/>
            <person name="Ivors K.L."/>
            <person name="Jones R.W."/>
            <person name="Kamoun S."/>
            <person name="Krampis K."/>
            <person name="Lamour K.H."/>
            <person name="Lee M.K."/>
            <person name="McDonald W.H."/>
            <person name="Medina M."/>
            <person name="Meijer H.J."/>
            <person name="Nordberg E.K."/>
            <person name="Maclean D.J."/>
            <person name="Ospina-Giraldo M.D."/>
            <person name="Morris P.F."/>
            <person name="Phuntumart V."/>
            <person name="Putnam N.H."/>
            <person name="Rash S."/>
            <person name="Rose J.K."/>
            <person name="Sakihama Y."/>
            <person name="Salamov A.A."/>
            <person name="Savidor A."/>
            <person name="Scheuring C.F."/>
            <person name="Smith B.M."/>
            <person name="Sobral B.W."/>
            <person name="Terry A."/>
            <person name="Torto-Alalibo T.A."/>
            <person name="Win J."/>
            <person name="Xu Z."/>
            <person name="Zhang H."/>
            <person name="Grigoriev I.V."/>
            <person name="Rokhsar D.S."/>
            <person name="Boore J.L."/>
        </authorList>
    </citation>
    <scope>NUCLEOTIDE SEQUENCE [LARGE SCALE GENOMIC DNA]</scope>
    <source>
        <strain evidence="3 4">P6497</strain>
    </source>
</reference>
<feature type="compositionally biased region" description="Low complexity" evidence="2">
    <location>
        <begin position="250"/>
        <end position="262"/>
    </location>
</feature>
<proteinExistence type="predicted"/>
<feature type="compositionally biased region" description="Low complexity" evidence="2">
    <location>
        <begin position="111"/>
        <end position="123"/>
    </location>
</feature>
<dbReference type="InParanoid" id="G4YY84"/>
<sequence length="728" mass="77980">MATAKATTTRQVAEAITVATQAERFCRLFPHMARLEQTQDELADMWSSAPSADADQHFPRRPRRVSNGATPASTRRSSAMSRLEQRRRDLPPHSVSAGGLWAFDGSASGSSAFSSSPATSAGFNAASESSPVSEQSNAGPPGLQSAVRPTNHGVIGSYSSGEATARMLWNRPEREEEEREEEALPSYLSYLQAPSLSGDATASAVMPTPTAFGAVLRPAEDEMETKSKELARALQDFIMVQMQEQTGVATSTSTSSSSSSPSKQGGCSCERRVTELEKQVQNLLAAQTEGGSTSTTEETGSALGDRVSTLEGRQSAFQSQLAQISKVLGVPVGKHGKSSQLKTLVQTLHEEIDSKFQAAVAEVEASCVASAAKRAEELIAEAAATASSSSPAGESSTPSDPNDEKKKQASSDYDTISTSGLPFSTVLNALAEEHEASLTRLSTHFDERLRLEGSQRIALEGRMRARLGELEEWLQQVEGELGGSHFEPTASSTSSSIAAMTGQLSKLQSHLSELEQSWKQQHEEAKRLSAKLEELPAFEELQTQLDRTNEDVNALRESVASVETVSSSTREETRSVARTSQGLKLIVEKLVRDTGSAEELLQQYVSTITHQVASVTRQYVSVRIRDNNRLLDATLRARVPDYVANESESFLLVRPEGKKEGDGHTLGTEVIHEPEGNGNFSFVLREDDEDGIRRLLATQRGAPPSTTGTTISSDASAAAAAAGATVSS</sequence>
<feature type="compositionally biased region" description="Polar residues" evidence="2">
    <location>
        <begin position="67"/>
        <end position="80"/>
    </location>
</feature>
<dbReference type="Proteomes" id="UP000002640">
    <property type="component" value="Unassembled WGS sequence"/>
</dbReference>
<feature type="compositionally biased region" description="Polar residues" evidence="2">
    <location>
        <begin position="126"/>
        <end position="138"/>
    </location>
</feature>
<evidence type="ECO:0000313" key="4">
    <source>
        <dbReference type="Proteomes" id="UP000002640"/>
    </source>
</evidence>